<dbReference type="Pfam" id="PF01467">
    <property type="entry name" value="CTP_transf_like"/>
    <property type="match status" value="1"/>
</dbReference>
<evidence type="ECO:0000259" key="12">
    <source>
        <dbReference type="Pfam" id="PF01467"/>
    </source>
</evidence>
<keyword evidence="9 11" id="KW-0520">NAD</keyword>
<evidence type="ECO:0000256" key="6">
    <source>
        <dbReference type="ARBA" id="ARBA00022695"/>
    </source>
</evidence>
<keyword evidence="7 11" id="KW-0547">Nucleotide-binding</keyword>
<dbReference type="InterPro" id="IPR004821">
    <property type="entry name" value="Cyt_trans-like"/>
</dbReference>
<evidence type="ECO:0000256" key="8">
    <source>
        <dbReference type="ARBA" id="ARBA00022840"/>
    </source>
</evidence>
<dbReference type="AlphaFoldDB" id="A0AA86J162"/>
<gene>
    <name evidence="11 13" type="primary">nadD</name>
    <name evidence="13" type="ORF">RGQ30_26390</name>
</gene>
<accession>A0AA86J162</accession>
<dbReference type="NCBIfam" id="TIGR00125">
    <property type="entry name" value="cyt_tran_rel"/>
    <property type="match status" value="1"/>
</dbReference>
<dbReference type="SUPFAM" id="SSF52374">
    <property type="entry name" value="Nucleotidylyl transferase"/>
    <property type="match status" value="1"/>
</dbReference>
<dbReference type="RefSeq" id="WP_130557754.1">
    <property type="nucleotide sequence ID" value="NZ_AP028947.1"/>
</dbReference>
<dbReference type="EMBL" id="AP028947">
    <property type="protein sequence ID" value="BET27138.1"/>
    <property type="molecule type" value="Genomic_DNA"/>
</dbReference>
<dbReference type="GO" id="GO:0005524">
    <property type="term" value="F:ATP binding"/>
    <property type="evidence" value="ECO:0007669"/>
    <property type="project" value="UniProtKB-KW"/>
</dbReference>
<evidence type="ECO:0000256" key="11">
    <source>
        <dbReference type="HAMAP-Rule" id="MF_00244"/>
    </source>
</evidence>
<dbReference type="Gene3D" id="3.40.50.620">
    <property type="entry name" value="HUPs"/>
    <property type="match status" value="1"/>
</dbReference>
<comment type="similarity">
    <text evidence="3 11">Belongs to the NadD family.</text>
</comment>
<proteinExistence type="inferred from homology"/>
<dbReference type="CDD" id="cd02165">
    <property type="entry name" value="NMNAT"/>
    <property type="match status" value="1"/>
</dbReference>
<evidence type="ECO:0000256" key="7">
    <source>
        <dbReference type="ARBA" id="ARBA00022741"/>
    </source>
</evidence>
<dbReference type="PANTHER" id="PTHR39321">
    <property type="entry name" value="NICOTINATE-NUCLEOTIDE ADENYLYLTRANSFERASE-RELATED"/>
    <property type="match status" value="1"/>
</dbReference>
<feature type="domain" description="Cytidyltransferase-like" evidence="12">
    <location>
        <begin position="8"/>
        <end position="173"/>
    </location>
</feature>
<dbReference type="NCBIfam" id="TIGR00482">
    <property type="entry name" value="nicotinate (nicotinamide) nucleotide adenylyltransferase"/>
    <property type="match status" value="1"/>
</dbReference>
<evidence type="ECO:0000256" key="1">
    <source>
        <dbReference type="ARBA" id="ARBA00002324"/>
    </source>
</evidence>
<evidence type="ECO:0000256" key="3">
    <source>
        <dbReference type="ARBA" id="ARBA00009014"/>
    </source>
</evidence>
<keyword evidence="4 11" id="KW-0662">Pyridine nucleotide biosynthesis</keyword>
<dbReference type="PANTHER" id="PTHR39321:SF3">
    <property type="entry name" value="PHOSPHOPANTETHEINE ADENYLYLTRANSFERASE"/>
    <property type="match status" value="1"/>
</dbReference>
<comment type="function">
    <text evidence="1 11">Catalyzes the reversible adenylation of nicotinate mononucleotide (NaMN) to nicotinic acid adenine dinucleotide (NaAD).</text>
</comment>
<dbReference type="EC" id="2.7.7.18" evidence="11"/>
<evidence type="ECO:0000256" key="2">
    <source>
        <dbReference type="ARBA" id="ARBA00005019"/>
    </source>
</evidence>
<sequence>MPTRQICIIGGTFNPIHMGHLQMARSAQAQCMADEVWFMPAGQPWQKANIDLAPSDVRKHLVELAIEGVHSWRLEPFELECQGPTYTVDTLELLSDKHPDCKFALVIGADQLANLTTWKHWQSLFDYARIGVVDRVQWGEFKVPEALKRHLMQDRLFRIPMPSVNISSTQIRRQFALLHSGTGDVLETARFKLEASLPTAVFKYIIKHSVYGRAQP</sequence>
<reference evidence="13 14" key="1">
    <citation type="submission" date="2023-10" db="EMBL/GenBank/DDBJ databases">
        <title>Complete Genome Sequence of Limnobacter thiooxidans CS-K2T, Isolated from freshwater lake sediments in Bavaria, Germany.</title>
        <authorList>
            <person name="Naruki M."/>
            <person name="Watanabe A."/>
            <person name="Warashina T."/>
            <person name="Morita T."/>
            <person name="Arakawa K."/>
        </authorList>
    </citation>
    <scope>NUCLEOTIDE SEQUENCE [LARGE SCALE GENOMIC DNA]</scope>
    <source>
        <strain evidence="13 14">CS-K2</strain>
    </source>
</reference>
<organism evidence="13 14">
    <name type="scientific">Limnobacter thiooxidans</name>
    <dbReference type="NCBI Taxonomy" id="131080"/>
    <lineage>
        <taxon>Bacteria</taxon>
        <taxon>Pseudomonadati</taxon>
        <taxon>Pseudomonadota</taxon>
        <taxon>Betaproteobacteria</taxon>
        <taxon>Burkholderiales</taxon>
        <taxon>Burkholderiaceae</taxon>
        <taxon>Limnobacter</taxon>
    </lineage>
</organism>
<keyword evidence="14" id="KW-1185">Reference proteome</keyword>
<evidence type="ECO:0000256" key="4">
    <source>
        <dbReference type="ARBA" id="ARBA00022642"/>
    </source>
</evidence>
<name>A0AA86J162_9BURK</name>
<keyword evidence="5 11" id="KW-0808">Transferase</keyword>
<comment type="catalytic activity">
    <reaction evidence="10 11">
        <text>nicotinate beta-D-ribonucleotide + ATP + H(+) = deamido-NAD(+) + diphosphate</text>
        <dbReference type="Rhea" id="RHEA:22860"/>
        <dbReference type="ChEBI" id="CHEBI:15378"/>
        <dbReference type="ChEBI" id="CHEBI:30616"/>
        <dbReference type="ChEBI" id="CHEBI:33019"/>
        <dbReference type="ChEBI" id="CHEBI:57502"/>
        <dbReference type="ChEBI" id="CHEBI:58437"/>
        <dbReference type="EC" id="2.7.7.18"/>
    </reaction>
</comment>
<dbReference type="InterPro" id="IPR005248">
    <property type="entry name" value="NadD/NMNAT"/>
</dbReference>
<dbReference type="GO" id="GO:0009435">
    <property type="term" value="P:NAD+ biosynthetic process"/>
    <property type="evidence" value="ECO:0007669"/>
    <property type="project" value="UniProtKB-UniRule"/>
</dbReference>
<dbReference type="GO" id="GO:0004515">
    <property type="term" value="F:nicotinate-nucleotide adenylyltransferase activity"/>
    <property type="evidence" value="ECO:0007669"/>
    <property type="project" value="UniProtKB-UniRule"/>
</dbReference>
<evidence type="ECO:0000256" key="5">
    <source>
        <dbReference type="ARBA" id="ARBA00022679"/>
    </source>
</evidence>
<keyword evidence="8 11" id="KW-0067">ATP-binding</keyword>
<dbReference type="HAMAP" id="MF_00244">
    <property type="entry name" value="NaMN_adenylyltr"/>
    <property type="match status" value="1"/>
</dbReference>
<protein>
    <recommendedName>
        <fullName evidence="11">Probable nicotinate-nucleotide adenylyltransferase</fullName>
        <ecNumber evidence="11">2.7.7.18</ecNumber>
    </recommendedName>
    <alternativeName>
        <fullName evidence="11">Deamido-NAD(+) diphosphorylase</fullName>
    </alternativeName>
    <alternativeName>
        <fullName evidence="11">Deamido-NAD(+) pyrophosphorylase</fullName>
    </alternativeName>
    <alternativeName>
        <fullName evidence="11">Nicotinate mononucleotide adenylyltransferase</fullName>
        <shortName evidence="11">NaMN adenylyltransferase</shortName>
    </alternativeName>
</protein>
<evidence type="ECO:0000313" key="14">
    <source>
        <dbReference type="Proteomes" id="UP001329151"/>
    </source>
</evidence>
<evidence type="ECO:0000256" key="10">
    <source>
        <dbReference type="ARBA" id="ARBA00048721"/>
    </source>
</evidence>
<comment type="pathway">
    <text evidence="2 11">Cofactor biosynthesis; NAD(+) biosynthesis; deamido-NAD(+) from nicotinate D-ribonucleotide: step 1/1.</text>
</comment>
<dbReference type="Proteomes" id="UP001329151">
    <property type="component" value="Chromosome"/>
</dbReference>
<evidence type="ECO:0000313" key="13">
    <source>
        <dbReference type="EMBL" id="BET27138.1"/>
    </source>
</evidence>
<keyword evidence="6 11" id="KW-0548">Nucleotidyltransferase</keyword>
<dbReference type="InterPro" id="IPR014729">
    <property type="entry name" value="Rossmann-like_a/b/a_fold"/>
</dbReference>
<evidence type="ECO:0000256" key="9">
    <source>
        <dbReference type="ARBA" id="ARBA00023027"/>
    </source>
</evidence>
<dbReference type="KEGG" id="lto:RGQ30_26390"/>